<evidence type="ECO:0000313" key="1">
    <source>
        <dbReference type="EMBL" id="AXV05929.1"/>
    </source>
</evidence>
<dbReference type="SUPFAM" id="SSF69322">
    <property type="entry name" value="Tricorn protease domain 2"/>
    <property type="match status" value="1"/>
</dbReference>
<dbReference type="InterPro" id="IPR051922">
    <property type="entry name" value="Bact_Sporulation_Assoc"/>
</dbReference>
<dbReference type="AlphaFoldDB" id="A0A346XUN2"/>
<proteinExistence type="predicted"/>
<dbReference type="EMBL" id="CP031165">
    <property type="protein sequence ID" value="AXV05929.1"/>
    <property type="molecule type" value="Genomic_DNA"/>
</dbReference>
<gene>
    <name evidence="1" type="ORF">DVS28_a1229</name>
</gene>
<dbReference type="Pfam" id="PF04122">
    <property type="entry name" value="CW_binding_2"/>
    <property type="match status" value="3"/>
</dbReference>
<dbReference type="Gene3D" id="2.120.10.30">
    <property type="entry name" value="TolB, C-terminal domain"/>
    <property type="match status" value="1"/>
</dbReference>
<accession>A0A346XUN2</accession>
<name>A0A346XUN2_9ACTN</name>
<dbReference type="InterPro" id="IPR007253">
    <property type="entry name" value="Cell_wall-bd_2"/>
</dbReference>
<dbReference type="InterPro" id="IPR011042">
    <property type="entry name" value="6-blade_b-propeller_TolB-like"/>
</dbReference>
<dbReference type="PANTHER" id="PTHR30032:SF4">
    <property type="entry name" value="AMIDASE ENHANCER"/>
    <property type="match status" value="1"/>
</dbReference>
<organism evidence="1 2">
    <name type="scientific">Euzebya pacifica</name>
    <dbReference type="NCBI Taxonomy" id="1608957"/>
    <lineage>
        <taxon>Bacteria</taxon>
        <taxon>Bacillati</taxon>
        <taxon>Actinomycetota</taxon>
        <taxon>Nitriliruptoria</taxon>
        <taxon>Euzebyales</taxon>
    </lineage>
</organism>
<keyword evidence="2" id="KW-1185">Reference proteome</keyword>
<dbReference type="SUPFAM" id="SSF82171">
    <property type="entry name" value="DPP6 N-terminal domain-like"/>
    <property type="match status" value="1"/>
</dbReference>
<sequence length="848" mass="86534">MGQTQFPADTLAVVKEETGISNVEIAVALSQSTFAAPPSSVVVSRDDEFADALASGVMQADRPLLLVPTNGPIPPQVREEIERLDPAAAVVLGGTAAVSTAVEQELQAMGLATDRRAGGSRIETAIAVAQAEAPQADTVILARAFGAAGATDPSQGFADTLAGGGMAAETGWPILLTATEALTPATRAYLEASPVRTVEILGGTAAISQAVEEELQAMGMVTERLAGDSRAGTAIAIADKLGAQTAADVDRVVLVQGQTPDAWAGGFAAGAHSAAFDAPIVLATGTQLPPATVEWLEAGAGGWAQDPQGIRITCVTVPSVCEQARLALGLPPAEDGGITFDPPAGSTVDAAQPITATLSAAEGTVDEVFVTGTCLGPNSVTTPIRPDDPGPLPGTMLTLAVSAAVPAGPCDFEIRVEPIEGDRQTMTVTFIASGHNRIDLLSVGPDGTGVGGRDPSTSADGSVVAFTSEGQVLADVPAGRHHVYAWIDGQIELVDVTPSGDPGVAPCSNCSSPNLSVAADGGSLIFTSLDDSLDPAGPVDGGGNGHIAYRRDLDAGATTFVSWDSEGNPITVDQVDIDADGSVVTYQGQGRAPSPTGSGGLRTGFWIFWHDLDSGNVGVVANPSTGEPVGSNPTDRAELSGDGRWIAFTTDEALLPEDINDGEDTYVFDRQTGAVEAVSVDPDGRTGNTADINAGDYRGISGDGRYVAFDSSSTDLIPGTEVVAGAVYLRDREAGTTTLLNRLADGSAGTSPIASSRVQISADGTHVAFVSSEDLVNHDEAGCGVYRYTIATGQLIRVDLGEIVHGAANCPNGIGVADTGQVVFDEVSTHHVHADPDGHAEVYRWNPS</sequence>
<dbReference type="GO" id="GO:0030288">
    <property type="term" value="C:outer membrane-bounded periplasmic space"/>
    <property type="evidence" value="ECO:0007669"/>
    <property type="project" value="TreeGrafter"/>
</dbReference>
<dbReference type="KEGG" id="euz:DVS28_a1229"/>
<protein>
    <submittedName>
        <fullName evidence="1">Kumamolysin</fullName>
    </submittedName>
</protein>
<evidence type="ECO:0000313" key="2">
    <source>
        <dbReference type="Proteomes" id="UP000264006"/>
    </source>
</evidence>
<dbReference type="PANTHER" id="PTHR30032">
    <property type="entry name" value="N-ACETYLMURAMOYL-L-ALANINE AMIDASE-RELATED"/>
    <property type="match status" value="1"/>
</dbReference>
<reference evidence="1 2" key="1">
    <citation type="submission" date="2018-09" db="EMBL/GenBank/DDBJ databases">
        <title>Complete genome sequence of Euzebya sp. DY32-46 isolated from seawater of Pacific Ocean.</title>
        <authorList>
            <person name="Xu L."/>
            <person name="Wu Y.-H."/>
            <person name="Xu X.-W."/>
        </authorList>
    </citation>
    <scope>NUCLEOTIDE SEQUENCE [LARGE SCALE GENOMIC DNA]</scope>
    <source>
        <strain evidence="1 2">DY32-46</strain>
    </source>
</reference>
<dbReference type="Proteomes" id="UP000264006">
    <property type="component" value="Chromosome"/>
</dbReference>